<protein>
    <submittedName>
        <fullName evidence="6">SCO family protein</fullName>
    </submittedName>
</protein>
<dbReference type="RefSeq" id="WP_182125502.1">
    <property type="nucleotide sequence ID" value="NZ_JACGLS010000005.1"/>
</dbReference>
<keyword evidence="2 3" id="KW-0186">Copper</keyword>
<dbReference type="AlphaFoldDB" id="A0A839APJ1"/>
<keyword evidence="4" id="KW-1015">Disulfide bond</keyword>
<feature type="binding site" evidence="3">
    <location>
        <position position="88"/>
    </location>
    <ligand>
        <name>Cu cation</name>
        <dbReference type="ChEBI" id="CHEBI:23378"/>
    </ligand>
</feature>
<evidence type="ECO:0000256" key="4">
    <source>
        <dbReference type="PIRSR" id="PIRSR603782-2"/>
    </source>
</evidence>
<feature type="binding site" evidence="3">
    <location>
        <position position="178"/>
    </location>
    <ligand>
        <name>Cu cation</name>
        <dbReference type="ChEBI" id="CHEBI:23378"/>
    </ligand>
</feature>
<dbReference type="PROSITE" id="PS51352">
    <property type="entry name" value="THIOREDOXIN_2"/>
    <property type="match status" value="1"/>
</dbReference>
<name>A0A839APJ1_9FLAO</name>
<dbReference type="CDD" id="cd02968">
    <property type="entry name" value="SCO"/>
    <property type="match status" value="1"/>
</dbReference>
<proteinExistence type="inferred from homology"/>
<dbReference type="PANTHER" id="PTHR12151:SF25">
    <property type="entry name" value="LINALOOL DEHYDRATASE_ISOMERASE DOMAIN-CONTAINING PROTEIN"/>
    <property type="match status" value="1"/>
</dbReference>
<keyword evidence="3" id="KW-0479">Metal-binding</keyword>
<dbReference type="InterPro" id="IPR003782">
    <property type="entry name" value="SCO1/SenC"/>
</dbReference>
<evidence type="ECO:0000256" key="3">
    <source>
        <dbReference type="PIRSR" id="PIRSR603782-1"/>
    </source>
</evidence>
<dbReference type="SUPFAM" id="SSF52833">
    <property type="entry name" value="Thioredoxin-like"/>
    <property type="match status" value="1"/>
</dbReference>
<dbReference type="Pfam" id="PF02630">
    <property type="entry name" value="SCO1-SenC"/>
    <property type="match status" value="1"/>
</dbReference>
<feature type="binding site" evidence="3">
    <location>
        <position position="92"/>
    </location>
    <ligand>
        <name>Cu cation</name>
        <dbReference type="ChEBI" id="CHEBI:23378"/>
    </ligand>
</feature>
<feature type="disulfide bond" description="Redox-active" evidence="4">
    <location>
        <begin position="88"/>
        <end position="92"/>
    </location>
</feature>
<dbReference type="PANTHER" id="PTHR12151">
    <property type="entry name" value="ELECTRON TRANSPORT PROTIN SCO1/SENC FAMILY MEMBER"/>
    <property type="match status" value="1"/>
</dbReference>
<organism evidence="6 7">
    <name type="scientific">Tenacibaculum pelagium</name>
    <dbReference type="NCBI Taxonomy" id="2759527"/>
    <lineage>
        <taxon>Bacteria</taxon>
        <taxon>Pseudomonadati</taxon>
        <taxon>Bacteroidota</taxon>
        <taxon>Flavobacteriia</taxon>
        <taxon>Flavobacteriales</taxon>
        <taxon>Flavobacteriaceae</taxon>
        <taxon>Tenacibaculum</taxon>
    </lineage>
</organism>
<dbReference type="EMBL" id="JACGLS010000005">
    <property type="protein sequence ID" value="MBA6157002.1"/>
    <property type="molecule type" value="Genomic_DNA"/>
</dbReference>
<evidence type="ECO:0000256" key="1">
    <source>
        <dbReference type="ARBA" id="ARBA00010996"/>
    </source>
</evidence>
<feature type="domain" description="Thioredoxin" evidence="5">
    <location>
        <begin position="50"/>
        <end position="215"/>
    </location>
</feature>
<keyword evidence="7" id="KW-1185">Reference proteome</keyword>
<dbReference type="Gene3D" id="3.40.30.10">
    <property type="entry name" value="Glutaredoxin"/>
    <property type="match status" value="1"/>
</dbReference>
<gene>
    <name evidence="6" type="ORF">H3Z83_10780</name>
</gene>
<dbReference type="GO" id="GO:0046872">
    <property type="term" value="F:metal ion binding"/>
    <property type="evidence" value="ECO:0007669"/>
    <property type="project" value="UniProtKB-KW"/>
</dbReference>
<evidence type="ECO:0000256" key="2">
    <source>
        <dbReference type="ARBA" id="ARBA00023008"/>
    </source>
</evidence>
<dbReference type="InterPro" id="IPR013766">
    <property type="entry name" value="Thioredoxin_domain"/>
</dbReference>
<comment type="caution">
    <text evidence="6">The sequence shown here is derived from an EMBL/GenBank/DDBJ whole genome shotgun (WGS) entry which is preliminary data.</text>
</comment>
<reference evidence="6 7" key="1">
    <citation type="submission" date="2020-07" db="EMBL/GenBank/DDBJ databases">
        <title>Bacterium isolated from marine sediment.</title>
        <authorList>
            <person name="Shang D."/>
            <person name="Du Z.-J."/>
        </authorList>
    </citation>
    <scope>NUCLEOTIDE SEQUENCE [LARGE SCALE GENOMIC DNA]</scope>
    <source>
        <strain evidence="6 7">S7007</strain>
    </source>
</reference>
<dbReference type="PROSITE" id="PS51257">
    <property type="entry name" value="PROKAR_LIPOPROTEIN"/>
    <property type="match status" value="1"/>
</dbReference>
<sequence>MKNLSRVLICFLFVVSSCKKGKKVDEINTLPFFNSAIFTPEWIEKDSPVYKGIHTIADFSLVNQDGKEVTKSTYNNKIYIADFFFTTCPGICPILEKNMNKIQEKYREDDDIMLLSHTVMPVKDSVSVLKQYAIDNGIDSKKWNLVTGDKKQIYDLARKSYFADEDFIKTQDEDAFIHTENFVLIDKKGRIRGVYNGTLALDTERLIRHIEILKREG</sequence>
<dbReference type="InterPro" id="IPR036249">
    <property type="entry name" value="Thioredoxin-like_sf"/>
</dbReference>
<dbReference type="Proteomes" id="UP000563906">
    <property type="component" value="Unassembled WGS sequence"/>
</dbReference>
<comment type="similarity">
    <text evidence="1">Belongs to the SCO1/2 family.</text>
</comment>
<accession>A0A839APJ1</accession>
<evidence type="ECO:0000313" key="6">
    <source>
        <dbReference type="EMBL" id="MBA6157002.1"/>
    </source>
</evidence>
<evidence type="ECO:0000259" key="5">
    <source>
        <dbReference type="PROSITE" id="PS51352"/>
    </source>
</evidence>
<evidence type="ECO:0000313" key="7">
    <source>
        <dbReference type="Proteomes" id="UP000563906"/>
    </source>
</evidence>